<sequence length="254" mass="26035">MKSFVATSLILAAGVVADRSFTVVNKCSYTIWPALFTGAGTSTPSHPTGWEAPSGNSVTFSVPDDWNSGRIWGRVDCDFSDPNPATQCATGGCNGGLECATSGGTGVPPATVAEFTLSGISGGNGLDNYDVSLVDGFNIPMSITNTQGCSVADCPVDLNPDCPAAIAGPTDSSGKNVGCKSACFANLDGDQANSANCCSGSHSTPATCPASGVQYYSYFKNNCPNSYAYAYDESSGTALWTCNKAADYTITFCP</sequence>
<dbReference type="Proteomes" id="UP000015241">
    <property type="component" value="Unassembled WGS sequence"/>
</dbReference>
<feature type="disulfide bond" evidence="1">
    <location>
        <begin position="77"/>
        <end position="88"/>
    </location>
</feature>
<evidence type="ECO:0000256" key="1">
    <source>
        <dbReference type="PIRSR" id="PIRSR002703-1"/>
    </source>
</evidence>
<feature type="disulfide bond" evidence="1">
    <location>
        <begin position="93"/>
        <end position="99"/>
    </location>
</feature>
<dbReference type="Gene3D" id="2.60.110.10">
    <property type="entry name" value="Thaumatin"/>
    <property type="match status" value="1"/>
</dbReference>
<keyword evidence="2" id="KW-0732">Signal</keyword>
<proteinExistence type="predicted"/>
<name>S8EAC8_FOMSC</name>
<evidence type="ECO:0000256" key="2">
    <source>
        <dbReference type="SAM" id="SignalP"/>
    </source>
</evidence>
<feature type="disulfide bond" evidence="1">
    <location>
        <begin position="198"/>
        <end position="208"/>
    </location>
</feature>
<feature type="disulfide bond" evidence="1">
    <location>
        <begin position="27"/>
        <end position="253"/>
    </location>
</feature>
<dbReference type="InterPro" id="IPR037176">
    <property type="entry name" value="Osmotin/thaumatin-like_sf"/>
</dbReference>
<protein>
    <submittedName>
        <fullName evidence="3">Osmotin thaumatin-like protein</fullName>
    </submittedName>
</protein>
<dbReference type="HOGENOM" id="CLU_043181_4_0_1"/>
<dbReference type="AlphaFoldDB" id="S8EAC8"/>
<evidence type="ECO:0000313" key="4">
    <source>
        <dbReference type="Proteomes" id="UP000015241"/>
    </source>
</evidence>
<feature type="disulfide bond" evidence="1">
    <location>
        <begin position="183"/>
        <end position="197"/>
    </location>
</feature>
<feature type="signal peptide" evidence="2">
    <location>
        <begin position="1"/>
        <end position="17"/>
    </location>
</feature>
<dbReference type="InParanoid" id="S8EAC8"/>
<keyword evidence="1" id="KW-1015">Disulfide bond</keyword>
<keyword evidence="4" id="KW-1185">Reference proteome</keyword>
<dbReference type="SMART" id="SM00205">
    <property type="entry name" value="THN"/>
    <property type="match status" value="1"/>
</dbReference>
<dbReference type="PROSITE" id="PS51367">
    <property type="entry name" value="THAUMATIN_2"/>
    <property type="match status" value="1"/>
</dbReference>
<feature type="chain" id="PRO_5004562902" evidence="2">
    <location>
        <begin position="18"/>
        <end position="254"/>
    </location>
</feature>
<dbReference type="STRING" id="743788.S8EAC8"/>
<feature type="disulfide bond" evidence="1">
    <location>
        <begin position="149"/>
        <end position="242"/>
    </location>
</feature>
<gene>
    <name evidence="3" type="ORF">FOMPIDRAFT_161168</name>
</gene>
<dbReference type="PIRSF" id="PIRSF002703">
    <property type="entry name" value="Thaumatin"/>
    <property type="match status" value="1"/>
</dbReference>
<dbReference type="PANTHER" id="PTHR31048">
    <property type="entry name" value="OS03G0233200 PROTEIN"/>
    <property type="match status" value="1"/>
</dbReference>
<accession>S8EAC8</accession>
<dbReference type="eggNOG" id="ENOG502QUID">
    <property type="taxonomic scope" value="Eukaryota"/>
</dbReference>
<dbReference type="InterPro" id="IPR001938">
    <property type="entry name" value="Thaumatin"/>
</dbReference>
<evidence type="ECO:0000313" key="3">
    <source>
        <dbReference type="EMBL" id="EPT01967.1"/>
    </source>
</evidence>
<feature type="disulfide bond" evidence="1">
    <location>
        <begin position="154"/>
        <end position="223"/>
    </location>
</feature>
<organism evidence="3 4">
    <name type="scientific">Fomitopsis schrenkii</name>
    <name type="common">Brown rot fungus</name>
    <dbReference type="NCBI Taxonomy" id="2126942"/>
    <lineage>
        <taxon>Eukaryota</taxon>
        <taxon>Fungi</taxon>
        <taxon>Dikarya</taxon>
        <taxon>Basidiomycota</taxon>
        <taxon>Agaricomycotina</taxon>
        <taxon>Agaricomycetes</taxon>
        <taxon>Polyporales</taxon>
        <taxon>Fomitopsis</taxon>
    </lineage>
</organism>
<dbReference type="SUPFAM" id="SSF49870">
    <property type="entry name" value="Osmotin, thaumatin-like protein"/>
    <property type="match status" value="1"/>
</dbReference>
<dbReference type="OrthoDB" id="430315at2759"/>
<dbReference type="Pfam" id="PF00314">
    <property type="entry name" value="Thaumatin"/>
    <property type="match status" value="1"/>
</dbReference>
<dbReference type="EMBL" id="KE504138">
    <property type="protein sequence ID" value="EPT01967.1"/>
    <property type="molecule type" value="Genomic_DNA"/>
</dbReference>
<reference evidence="3 4" key="1">
    <citation type="journal article" date="2012" name="Science">
        <title>The Paleozoic origin of enzymatic lignin decomposition reconstructed from 31 fungal genomes.</title>
        <authorList>
            <person name="Floudas D."/>
            <person name="Binder M."/>
            <person name="Riley R."/>
            <person name="Barry K."/>
            <person name="Blanchette R.A."/>
            <person name="Henrissat B."/>
            <person name="Martinez A.T."/>
            <person name="Otillar R."/>
            <person name="Spatafora J.W."/>
            <person name="Yadav J.S."/>
            <person name="Aerts A."/>
            <person name="Benoit I."/>
            <person name="Boyd A."/>
            <person name="Carlson A."/>
            <person name="Copeland A."/>
            <person name="Coutinho P.M."/>
            <person name="de Vries R.P."/>
            <person name="Ferreira P."/>
            <person name="Findley K."/>
            <person name="Foster B."/>
            <person name="Gaskell J."/>
            <person name="Glotzer D."/>
            <person name="Gorecki P."/>
            <person name="Heitman J."/>
            <person name="Hesse C."/>
            <person name="Hori C."/>
            <person name="Igarashi K."/>
            <person name="Jurgens J.A."/>
            <person name="Kallen N."/>
            <person name="Kersten P."/>
            <person name="Kohler A."/>
            <person name="Kuees U."/>
            <person name="Kumar T.K.A."/>
            <person name="Kuo A."/>
            <person name="LaButti K."/>
            <person name="Larrondo L.F."/>
            <person name="Lindquist E."/>
            <person name="Ling A."/>
            <person name="Lombard V."/>
            <person name="Lucas S."/>
            <person name="Lundell T."/>
            <person name="Martin R."/>
            <person name="McLaughlin D.J."/>
            <person name="Morgenstern I."/>
            <person name="Morin E."/>
            <person name="Murat C."/>
            <person name="Nagy L.G."/>
            <person name="Nolan M."/>
            <person name="Ohm R.A."/>
            <person name="Patyshakuliyeva A."/>
            <person name="Rokas A."/>
            <person name="Ruiz-Duenas F.J."/>
            <person name="Sabat G."/>
            <person name="Salamov A."/>
            <person name="Samejima M."/>
            <person name="Schmutz J."/>
            <person name="Slot J.C."/>
            <person name="St John F."/>
            <person name="Stenlid J."/>
            <person name="Sun H."/>
            <person name="Sun S."/>
            <person name="Syed K."/>
            <person name="Tsang A."/>
            <person name="Wiebenga A."/>
            <person name="Young D."/>
            <person name="Pisabarro A."/>
            <person name="Eastwood D.C."/>
            <person name="Martin F."/>
            <person name="Cullen D."/>
            <person name="Grigoriev I.V."/>
            <person name="Hibbett D.S."/>
        </authorList>
    </citation>
    <scope>NUCLEOTIDE SEQUENCE</scope>
    <source>
        <strain evidence="4">FP-58527</strain>
    </source>
</reference>
<feature type="disulfide bond" evidence="1">
    <location>
        <begin position="162"/>
        <end position="179"/>
    </location>
</feature>